<sequence>KPLPDWFDKVVILKVSKTNEIIGRFVSHGNQNENFIFSLKNETQKESILSKATDFNRPFRISFSSSFDKLFDGSFYKLFNGKPSHRLSKDEPFKLFVDNMDSLPQFGSSGDLKKWYYKNSNYYTPIRETDGWFLVDDYEVFKIVKK</sequence>
<organism evidence="1 2">
    <name type="scientific">Racocetra fulgida</name>
    <dbReference type="NCBI Taxonomy" id="60492"/>
    <lineage>
        <taxon>Eukaryota</taxon>
        <taxon>Fungi</taxon>
        <taxon>Fungi incertae sedis</taxon>
        <taxon>Mucoromycota</taxon>
        <taxon>Glomeromycotina</taxon>
        <taxon>Glomeromycetes</taxon>
        <taxon>Diversisporales</taxon>
        <taxon>Gigasporaceae</taxon>
        <taxon>Racocetra</taxon>
    </lineage>
</organism>
<accession>A0A9N9IKJ6</accession>
<evidence type="ECO:0000313" key="1">
    <source>
        <dbReference type="EMBL" id="CAG8737184.1"/>
    </source>
</evidence>
<dbReference type="EMBL" id="CAJVPZ010030626">
    <property type="protein sequence ID" value="CAG8737184.1"/>
    <property type="molecule type" value="Genomic_DNA"/>
</dbReference>
<gene>
    <name evidence="1" type="ORF">RFULGI_LOCUS12576</name>
</gene>
<dbReference type="Proteomes" id="UP000789396">
    <property type="component" value="Unassembled WGS sequence"/>
</dbReference>
<feature type="non-terminal residue" evidence="1">
    <location>
        <position position="1"/>
    </location>
</feature>
<name>A0A9N9IKJ6_9GLOM</name>
<proteinExistence type="predicted"/>
<feature type="non-terminal residue" evidence="1">
    <location>
        <position position="146"/>
    </location>
</feature>
<protein>
    <submittedName>
        <fullName evidence="1">8913_t:CDS:1</fullName>
    </submittedName>
</protein>
<comment type="caution">
    <text evidence="1">The sequence shown here is derived from an EMBL/GenBank/DDBJ whole genome shotgun (WGS) entry which is preliminary data.</text>
</comment>
<keyword evidence="2" id="KW-1185">Reference proteome</keyword>
<evidence type="ECO:0000313" key="2">
    <source>
        <dbReference type="Proteomes" id="UP000789396"/>
    </source>
</evidence>
<reference evidence="1" key="1">
    <citation type="submission" date="2021-06" db="EMBL/GenBank/DDBJ databases">
        <authorList>
            <person name="Kallberg Y."/>
            <person name="Tangrot J."/>
            <person name="Rosling A."/>
        </authorList>
    </citation>
    <scope>NUCLEOTIDE SEQUENCE</scope>
    <source>
        <strain evidence="1">IN212</strain>
    </source>
</reference>
<dbReference type="AlphaFoldDB" id="A0A9N9IKJ6"/>